<name>A0A2P2PJA4_RHIMU</name>
<proteinExistence type="predicted"/>
<sequence>MLKASFLLWRLKLKK</sequence>
<dbReference type="EMBL" id="GGEC01074237">
    <property type="protein sequence ID" value="MBX54721.1"/>
    <property type="molecule type" value="Transcribed_RNA"/>
</dbReference>
<reference evidence="1" key="1">
    <citation type="submission" date="2018-02" db="EMBL/GenBank/DDBJ databases">
        <title>Rhizophora mucronata_Transcriptome.</title>
        <authorList>
            <person name="Meera S.P."/>
            <person name="Sreeshan A."/>
            <person name="Augustine A."/>
        </authorList>
    </citation>
    <scope>NUCLEOTIDE SEQUENCE</scope>
    <source>
        <tissue evidence="1">Leaf</tissue>
    </source>
</reference>
<evidence type="ECO:0000313" key="1">
    <source>
        <dbReference type="EMBL" id="MBX54721.1"/>
    </source>
</evidence>
<organism evidence="1">
    <name type="scientific">Rhizophora mucronata</name>
    <name type="common">Asiatic mangrove</name>
    <dbReference type="NCBI Taxonomy" id="61149"/>
    <lineage>
        <taxon>Eukaryota</taxon>
        <taxon>Viridiplantae</taxon>
        <taxon>Streptophyta</taxon>
        <taxon>Embryophyta</taxon>
        <taxon>Tracheophyta</taxon>
        <taxon>Spermatophyta</taxon>
        <taxon>Magnoliopsida</taxon>
        <taxon>eudicotyledons</taxon>
        <taxon>Gunneridae</taxon>
        <taxon>Pentapetalae</taxon>
        <taxon>rosids</taxon>
        <taxon>fabids</taxon>
        <taxon>Malpighiales</taxon>
        <taxon>Rhizophoraceae</taxon>
        <taxon>Rhizophora</taxon>
    </lineage>
</organism>
<accession>A0A2P2PJA4</accession>
<protein>
    <submittedName>
        <fullName evidence="1">Uncharacterized protein MANES_16G110100</fullName>
    </submittedName>
</protein>